<dbReference type="InterPro" id="IPR011992">
    <property type="entry name" value="EF-hand-dom_pair"/>
</dbReference>
<dbReference type="PANTHER" id="PTHR23048">
    <property type="entry name" value="MYOSIN LIGHT CHAIN 1, 3"/>
    <property type="match status" value="1"/>
</dbReference>
<dbReference type="Proteomes" id="UP001178507">
    <property type="component" value="Unassembled WGS sequence"/>
</dbReference>
<dbReference type="InterPro" id="IPR002048">
    <property type="entry name" value="EF_hand_dom"/>
</dbReference>
<feature type="region of interest" description="Disordered" evidence="6">
    <location>
        <begin position="1"/>
        <end position="148"/>
    </location>
</feature>
<feature type="compositionally biased region" description="Basic and acidic residues" evidence="6">
    <location>
        <begin position="11"/>
        <end position="21"/>
    </location>
</feature>
<gene>
    <name evidence="8" type="ORF">EVOR1521_LOCUS10982</name>
</gene>
<proteinExistence type="predicted"/>
<dbReference type="Gene3D" id="1.10.238.10">
    <property type="entry name" value="EF-hand"/>
    <property type="match status" value="1"/>
</dbReference>
<feature type="coiled-coil region" evidence="5">
    <location>
        <begin position="151"/>
        <end position="184"/>
    </location>
</feature>
<evidence type="ECO:0000256" key="6">
    <source>
        <dbReference type="SAM" id="MobiDB-lite"/>
    </source>
</evidence>
<evidence type="ECO:0000313" key="8">
    <source>
        <dbReference type="EMBL" id="CAJ1384039.1"/>
    </source>
</evidence>
<keyword evidence="2" id="KW-0479">Metal-binding</keyword>
<protein>
    <recommendedName>
        <fullName evidence="1">Calmodulin</fullName>
    </recommendedName>
</protein>
<reference evidence="8" key="1">
    <citation type="submission" date="2023-08" db="EMBL/GenBank/DDBJ databases">
        <authorList>
            <person name="Chen Y."/>
            <person name="Shah S."/>
            <person name="Dougan E. K."/>
            <person name="Thang M."/>
            <person name="Chan C."/>
        </authorList>
    </citation>
    <scope>NUCLEOTIDE SEQUENCE</scope>
</reference>
<evidence type="ECO:0000313" key="9">
    <source>
        <dbReference type="Proteomes" id="UP001178507"/>
    </source>
</evidence>
<dbReference type="AlphaFoldDB" id="A0AA36IAQ2"/>
<keyword evidence="9" id="KW-1185">Reference proteome</keyword>
<accession>A0AA36IAQ2</accession>
<evidence type="ECO:0000256" key="1">
    <source>
        <dbReference type="ARBA" id="ARBA00020786"/>
    </source>
</evidence>
<name>A0AA36IAQ2_9DINO</name>
<dbReference type="EMBL" id="CAUJNA010001072">
    <property type="protein sequence ID" value="CAJ1384039.1"/>
    <property type="molecule type" value="Genomic_DNA"/>
</dbReference>
<feature type="domain" description="EF-hand" evidence="7">
    <location>
        <begin position="622"/>
        <end position="657"/>
    </location>
</feature>
<evidence type="ECO:0000256" key="2">
    <source>
        <dbReference type="ARBA" id="ARBA00022723"/>
    </source>
</evidence>
<feature type="domain" description="EF-hand" evidence="7">
    <location>
        <begin position="586"/>
        <end position="621"/>
    </location>
</feature>
<keyword evidence="5" id="KW-0175">Coiled coil</keyword>
<evidence type="ECO:0000256" key="3">
    <source>
        <dbReference type="ARBA" id="ARBA00022737"/>
    </source>
</evidence>
<dbReference type="PANTHER" id="PTHR23048:SF0">
    <property type="entry name" value="CALMODULIN LIKE 3"/>
    <property type="match status" value="1"/>
</dbReference>
<keyword evidence="4" id="KW-0007">Acetylation</keyword>
<keyword evidence="3" id="KW-0677">Repeat</keyword>
<evidence type="ECO:0000256" key="5">
    <source>
        <dbReference type="SAM" id="Coils"/>
    </source>
</evidence>
<dbReference type="PROSITE" id="PS50222">
    <property type="entry name" value="EF_HAND_2"/>
    <property type="match status" value="2"/>
</dbReference>
<dbReference type="SUPFAM" id="SSF47473">
    <property type="entry name" value="EF-hand"/>
    <property type="match status" value="1"/>
</dbReference>
<comment type="caution">
    <text evidence="8">The sequence shown here is derived from an EMBL/GenBank/DDBJ whole genome shotgun (WGS) entry which is preliminary data.</text>
</comment>
<evidence type="ECO:0000256" key="4">
    <source>
        <dbReference type="ARBA" id="ARBA00022990"/>
    </source>
</evidence>
<feature type="compositionally biased region" description="Low complexity" evidence="6">
    <location>
        <begin position="60"/>
        <end position="78"/>
    </location>
</feature>
<sequence length="974" mass="109839">MLHSASRRPSVARERPSKEKLGPGGPGGPGVASPAKIESRPLSAQRPSLTSEGHPALCLRQSRPQSAPGRRPSSSSSALDLQQGRWRPRARPEGTPSVRASAGRLSLPVLLSVDTARVKNQKKRKSKESQEPHVLEQPAEEPEARGTDTGLAEAQEILELLMEAEDAAEEAEEAEEAESLWKERRVHLAPDARNAPAVPVLDEQQHKSLATVWSSVWLRKNKCNKSLKSLKSLKGEGYLDGAWAEGSKGVLARLSCKMAPKAGRWKHPGKALQMVVASNGLVPVWLPESADEDELNESLDPVTGTIFKHWCHARESEIRVDDLPMILADFGIEANQDCLDQALAGNIYATLDWPDFVSVLKDYRRLERAAHAKILRGVAPAEDVERLLCKLGQPAALQAFDESQKNGRKDRTKNMDLADFEDLLCQLRLNEGFSQSDLRELNAFFEVEKTSEHRKEPVDRCSLDKVQQVMMLRGFPTTQEEVNRMAEKLGADGVNFRQMLRLIRCLKDLERTQMLEIIQTYSAERRNAIEVTDLPLALGGLGYYPDEDAINEHLEAIGARECVSLTPEELALFLQKYRQASGFTREQYKNLGQSFMSADKTKRGQLNALELTEVLRRAGFHVTMQDVLQALFHFDLEGNGLLSLPEALTLVRGLLAKEAETRRNAFLAACRAQKLPARDLAATMARVRGYQPDKTVLGGMLKLLGLHSMGLCFTSFEHVCKLMRGSDTKFMQSHSGYTPEQVAELKVHFKTYDPDDKGFVAGAKLPQLFLDAFPTYSTCSRKQTITKQYIEEVNEKWAGSWTFEAFLGFVRMAEDEVCRQDLDEEEQLVKEMGLSTDERRGFRDVFVRKAYHNCAVSSDDILDMFDFAAADFSQEQRCRFQHILEELDRHYYGRALRFPDFLRLMKRLTEKQTEEHLGVVRASLRLKRQEDEAEAWERLRRAPRRGMSRAGSLFFKTELDIQRIKSSSETKSEK</sequence>
<dbReference type="GO" id="GO:0016460">
    <property type="term" value="C:myosin II complex"/>
    <property type="evidence" value="ECO:0007669"/>
    <property type="project" value="TreeGrafter"/>
</dbReference>
<organism evidence="8 9">
    <name type="scientific">Effrenium voratum</name>
    <dbReference type="NCBI Taxonomy" id="2562239"/>
    <lineage>
        <taxon>Eukaryota</taxon>
        <taxon>Sar</taxon>
        <taxon>Alveolata</taxon>
        <taxon>Dinophyceae</taxon>
        <taxon>Suessiales</taxon>
        <taxon>Symbiodiniaceae</taxon>
        <taxon>Effrenium</taxon>
    </lineage>
</organism>
<dbReference type="GO" id="GO:0005509">
    <property type="term" value="F:calcium ion binding"/>
    <property type="evidence" value="ECO:0007669"/>
    <property type="project" value="InterPro"/>
</dbReference>
<evidence type="ECO:0000259" key="7">
    <source>
        <dbReference type="PROSITE" id="PS50222"/>
    </source>
</evidence>
<dbReference type="InterPro" id="IPR050230">
    <property type="entry name" value="CALM/Myosin/TropC-like"/>
</dbReference>